<protein>
    <submittedName>
        <fullName evidence="3">DUF4345 domain-containing protein</fullName>
    </submittedName>
</protein>
<feature type="compositionally biased region" description="Low complexity" evidence="1">
    <location>
        <begin position="96"/>
        <end position="112"/>
    </location>
</feature>
<name>A0ABV9ZTE9_9ACTN</name>
<comment type="caution">
    <text evidence="3">The sequence shown here is derived from an EMBL/GenBank/DDBJ whole genome shotgun (WGS) entry which is preliminary data.</text>
</comment>
<evidence type="ECO:0000256" key="1">
    <source>
        <dbReference type="SAM" id="MobiDB-lite"/>
    </source>
</evidence>
<proteinExistence type="predicted"/>
<keyword evidence="4" id="KW-1185">Reference proteome</keyword>
<keyword evidence="2" id="KW-1133">Transmembrane helix</keyword>
<feature type="transmembrane region" description="Helical" evidence="2">
    <location>
        <begin position="191"/>
        <end position="211"/>
    </location>
</feature>
<accession>A0ABV9ZTE9</accession>
<keyword evidence="2" id="KW-0812">Transmembrane</keyword>
<dbReference type="RefSeq" id="WP_382038571.1">
    <property type="nucleotide sequence ID" value="NZ_JBHSKJ010000004.1"/>
</dbReference>
<feature type="compositionally biased region" description="Basic residues" evidence="1">
    <location>
        <begin position="113"/>
        <end position="133"/>
    </location>
</feature>
<sequence length="229" mass="25228">MIEKLTVHCEAAVPRAFADSVEELADSRLPAPGGEGGVELANVVQGRGLPDAGAPHLTPRGAGRRGPHRAAGGTGAGGARGRVPHPGHLRPHRPCSRLPRLPQRPLAPPRTRGPLRGRRRRRRPPPRHERRLRSVGTEQVEYQVRLNPLQNAAVLRDRHLRFLHRRWLAGVFLLGGVGRLLSLAVHGWPQWFQIVLAVIELGLPPVFFWLADAEERALRGDVEAMPVGR</sequence>
<dbReference type="Pfam" id="PF14248">
    <property type="entry name" value="DUF4345"/>
    <property type="match status" value="1"/>
</dbReference>
<dbReference type="EMBL" id="JBHSKJ010000004">
    <property type="protein sequence ID" value="MFC5144607.1"/>
    <property type="molecule type" value="Genomic_DNA"/>
</dbReference>
<feature type="compositionally biased region" description="Basic residues" evidence="1">
    <location>
        <begin position="82"/>
        <end position="95"/>
    </location>
</feature>
<feature type="region of interest" description="Disordered" evidence="1">
    <location>
        <begin position="47"/>
        <end position="135"/>
    </location>
</feature>
<evidence type="ECO:0000313" key="3">
    <source>
        <dbReference type="EMBL" id="MFC5144607.1"/>
    </source>
</evidence>
<keyword evidence="2" id="KW-0472">Membrane</keyword>
<dbReference type="InterPro" id="IPR025597">
    <property type="entry name" value="DUF4345"/>
</dbReference>
<reference evidence="4" key="1">
    <citation type="journal article" date="2019" name="Int. J. Syst. Evol. Microbiol.">
        <title>The Global Catalogue of Microorganisms (GCM) 10K type strain sequencing project: providing services to taxonomists for standard genome sequencing and annotation.</title>
        <authorList>
            <consortium name="The Broad Institute Genomics Platform"/>
            <consortium name="The Broad Institute Genome Sequencing Center for Infectious Disease"/>
            <person name="Wu L."/>
            <person name="Ma J."/>
        </authorList>
    </citation>
    <scope>NUCLEOTIDE SEQUENCE [LARGE SCALE GENOMIC DNA]</scope>
    <source>
        <strain evidence="4">CGMCC 4.1641</strain>
    </source>
</reference>
<gene>
    <name evidence="3" type="ORF">ACFPP6_07940</name>
</gene>
<evidence type="ECO:0000313" key="4">
    <source>
        <dbReference type="Proteomes" id="UP001596222"/>
    </source>
</evidence>
<dbReference type="Proteomes" id="UP001596222">
    <property type="component" value="Unassembled WGS sequence"/>
</dbReference>
<organism evidence="3 4">
    <name type="scientific">Streptomyces aureoversilis</name>
    <dbReference type="NCBI Taxonomy" id="67277"/>
    <lineage>
        <taxon>Bacteria</taxon>
        <taxon>Bacillati</taxon>
        <taxon>Actinomycetota</taxon>
        <taxon>Actinomycetes</taxon>
        <taxon>Kitasatosporales</taxon>
        <taxon>Streptomycetaceae</taxon>
        <taxon>Streptomyces</taxon>
    </lineage>
</organism>
<evidence type="ECO:0000256" key="2">
    <source>
        <dbReference type="SAM" id="Phobius"/>
    </source>
</evidence>
<feature type="transmembrane region" description="Helical" evidence="2">
    <location>
        <begin position="167"/>
        <end position="185"/>
    </location>
</feature>